<feature type="domain" description="MutL C-terminal dimerisation" evidence="3">
    <location>
        <begin position="543"/>
        <end position="712"/>
    </location>
</feature>
<keyword evidence="5" id="KW-1185">Reference proteome</keyword>
<dbReference type="Gene3D" id="3.30.230.10">
    <property type="match status" value="1"/>
</dbReference>
<accession>A0A8J2RNV2</accession>
<dbReference type="GO" id="GO:0016887">
    <property type="term" value="F:ATP hydrolysis activity"/>
    <property type="evidence" value="ECO:0007669"/>
    <property type="project" value="InterPro"/>
</dbReference>
<dbReference type="Proteomes" id="UP000789390">
    <property type="component" value="Unassembled WGS sequence"/>
</dbReference>
<comment type="caution">
    <text evidence="4">The sequence shown here is derived from an EMBL/GenBank/DDBJ whole genome shotgun (WGS) entry which is preliminary data.</text>
</comment>
<dbReference type="OrthoDB" id="429932at2759"/>
<evidence type="ECO:0000313" key="5">
    <source>
        <dbReference type="Proteomes" id="UP000789390"/>
    </source>
</evidence>
<dbReference type="InterPro" id="IPR037198">
    <property type="entry name" value="MutL_C_sf"/>
</dbReference>
<protein>
    <recommendedName>
        <fullName evidence="3">MutL C-terminal dimerisation domain-containing protein</fullName>
    </recommendedName>
</protein>
<dbReference type="GO" id="GO:0006298">
    <property type="term" value="P:mismatch repair"/>
    <property type="evidence" value="ECO:0007669"/>
    <property type="project" value="InterPro"/>
</dbReference>
<dbReference type="SUPFAM" id="SSF55874">
    <property type="entry name" value="ATPase domain of HSP90 chaperone/DNA topoisomerase II/histidine kinase"/>
    <property type="match status" value="1"/>
</dbReference>
<sequence>MYESILAHKYVEELVLNSIHGNATCIAVRLDRVNRSLQVVDNGRGIGLTQLQLFCSRITTDDQNVENGISFHLERALHSIVKHCSSLEIESQVKNSNASYKRQYQSGIWSDVECVGTRSTSGTTVSVFDLFRPSEETSDFNYQSMEKLIASFFLLHPNISFSLRVDSSKLPLLQTKKVKNAMLAAQQLFKSGNILPFRGLSRHFKIKGLFITHLEKNSWFMFVNSQLVESKEIFDLITSVLSKITPTSTQEKRFAIILNIKCSRAICKFAIDSDGNRGVVFENWNELLSLVQNSLDQLISHAPIKKSAFVSRWLISSYGDGDLTNSRLKSNSLDCRTEQMEINIAETQELSVPLCCEQSGSSEQMFYGKITDSLPISFVSQTLENFEMRIKESPKDRRISSPPLLLSSNHLGSLWEEAEETAGKTDLIPESHEENEVSLPSDKAMNNSPFNAQEEIAQIQGDSSLDSSKRLGQKRRYLSTNNDFRFNSKREFKIGQNYTANNAFWVQPKMPPNIAIKNFSGLITSALQKECKFTKSVMANIHVVSQVDRKFISCITQEDEKRYLLLIDQHAAHERVCLERLMQMHSTKNDAGYIQVLSSPLHPHLELSFPFGELQLIQKLSVEFTRYGLHLQFSDSIVLVTRVPSCFLAREMNEIQRKRSSLYKDLVLALIEETIAEFTKNGRLTTCLLPVQIRNVLNSLACHGAIKFGDELSLTQCTQLIKALGQCDVPFQCAHGRPLLAPLLELGGLTPLLVTPDNAKPKYARLMSYDLS</sequence>
<reference evidence="4" key="1">
    <citation type="submission" date="2021-11" db="EMBL/GenBank/DDBJ databases">
        <authorList>
            <person name="Schell T."/>
        </authorList>
    </citation>
    <scope>NUCLEOTIDE SEQUENCE</scope>
    <source>
        <strain evidence="4">M5</strain>
    </source>
</reference>
<dbReference type="InterPro" id="IPR036890">
    <property type="entry name" value="HATPase_C_sf"/>
</dbReference>
<evidence type="ECO:0000313" key="4">
    <source>
        <dbReference type="EMBL" id="CAH0099945.1"/>
    </source>
</evidence>
<dbReference type="GO" id="GO:0032300">
    <property type="term" value="C:mismatch repair complex"/>
    <property type="evidence" value="ECO:0007669"/>
    <property type="project" value="InterPro"/>
</dbReference>
<dbReference type="SUPFAM" id="SSF118116">
    <property type="entry name" value="DNA mismatch repair protein MutL"/>
    <property type="match status" value="1"/>
</dbReference>
<dbReference type="PANTHER" id="PTHR10073">
    <property type="entry name" value="DNA MISMATCH REPAIR PROTEIN MLH, PMS, MUTL"/>
    <property type="match status" value="1"/>
</dbReference>
<dbReference type="Gene3D" id="3.30.565.10">
    <property type="entry name" value="Histidine kinase-like ATPase, C-terminal domain"/>
    <property type="match status" value="1"/>
</dbReference>
<proteinExistence type="inferred from homology"/>
<dbReference type="Gene3D" id="3.30.1370.100">
    <property type="entry name" value="MutL, C-terminal domain, regulatory subdomain"/>
    <property type="match status" value="1"/>
</dbReference>
<dbReference type="EMBL" id="CAKKLH010000027">
    <property type="protein sequence ID" value="CAH0099945.1"/>
    <property type="molecule type" value="Genomic_DNA"/>
</dbReference>
<comment type="similarity">
    <text evidence="1">Belongs to the DNA mismatch repair MutL/HexB family.</text>
</comment>
<evidence type="ECO:0000259" key="3">
    <source>
        <dbReference type="SMART" id="SM00853"/>
    </source>
</evidence>
<dbReference type="InterPro" id="IPR014790">
    <property type="entry name" value="MutL_C"/>
</dbReference>
<dbReference type="InterPro" id="IPR014721">
    <property type="entry name" value="Ribsml_uS5_D2-typ_fold_subgr"/>
</dbReference>
<keyword evidence="2" id="KW-0227">DNA damage</keyword>
<dbReference type="GO" id="GO:0140664">
    <property type="term" value="F:ATP-dependent DNA damage sensor activity"/>
    <property type="evidence" value="ECO:0007669"/>
    <property type="project" value="InterPro"/>
</dbReference>
<dbReference type="Pfam" id="PF08676">
    <property type="entry name" value="MutL_C"/>
    <property type="match status" value="1"/>
</dbReference>
<dbReference type="Gene3D" id="3.30.1540.20">
    <property type="entry name" value="MutL, C-terminal domain, dimerisation subdomain"/>
    <property type="match status" value="1"/>
</dbReference>
<dbReference type="AlphaFoldDB" id="A0A8J2RNV2"/>
<name>A0A8J2RNV2_9CRUS</name>
<dbReference type="SMART" id="SM00853">
    <property type="entry name" value="MutL_C"/>
    <property type="match status" value="1"/>
</dbReference>
<dbReference type="InterPro" id="IPR038973">
    <property type="entry name" value="MutL/Mlh/Pms-like"/>
</dbReference>
<dbReference type="PANTHER" id="PTHR10073:SF47">
    <property type="entry name" value="DNA MISMATCH REPAIR PROTEIN MLH3"/>
    <property type="match status" value="1"/>
</dbReference>
<organism evidence="4 5">
    <name type="scientific">Daphnia galeata</name>
    <dbReference type="NCBI Taxonomy" id="27404"/>
    <lineage>
        <taxon>Eukaryota</taxon>
        <taxon>Metazoa</taxon>
        <taxon>Ecdysozoa</taxon>
        <taxon>Arthropoda</taxon>
        <taxon>Crustacea</taxon>
        <taxon>Branchiopoda</taxon>
        <taxon>Diplostraca</taxon>
        <taxon>Cladocera</taxon>
        <taxon>Anomopoda</taxon>
        <taxon>Daphniidae</taxon>
        <taxon>Daphnia</taxon>
    </lineage>
</organism>
<evidence type="ECO:0000256" key="2">
    <source>
        <dbReference type="ARBA" id="ARBA00022763"/>
    </source>
</evidence>
<evidence type="ECO:0000256" key="1">
    <source>
        <dbReference type="ARBA" id="ARBA00006082"/>
    </source>
</evidence>
<dbReference type="InterPro" id="IPR042121">
    <property type="entry name" value="MutL_C_regsub"/>
</dbReference>
<dbReference type="InterPro" id="IPR042120">
    <property type="entry name" value="MutL_C_dimsub"/>
</dbReference>
<gene>
    <name evidence="4" type="ORF">DGAL_LOCUS2109</name>
</gene>
<dbReference type="GO" id="GO:0005524">
    <property type="term" value="F:ATP binding"/>
    <property type="evidence" value="ECO:0007669"/>
    <property type="project" value="InterPro"/>
</dbReference>